<dbReference type="Ensembl" id="ENSOTST00005066326.2">
    <property type="protein sequence ID" value="ENSOTSP00005060941.2"/>
    <property type="gene ID" value="ENSOTSG00005028551.2"/>
</dbReference>
<keyword evidence="11" id="KW-1185">Reference proteome</keyword>
<feature type="domain" description="TRASH" evidence="9">
    <location>
        <begin position="258"/>
        <end position="294"/>
    </location>
</feature>
<feature type="compositionally biased region" description="Basic and acidic residues" evidence="8">
    <location>
        <begin position="43"/>
        <end position="67"/>
    </location>
</feature>
<keyword evidence="2" id="KW-0597">Phosphoprotein</keyword>
<dbReference type="InterPro" id="IPR051284">
    <property type="entry name" value="ZnF_MYMT-QRICH1"/>
</dbReference>
<feature type="region of interest" description="Disordered" evidence="8">
    <location>
        <begin position="918"/>
        <end position="947"/>
    </location>
</feature>
<feature type="region of interest" description="Disordered" evidence="8">
    <location>
        <begin position="1318"/>
        <end position="1343"/>
    </location>
</feature>
<dbReference type="InterPro" id="IPR011017">
    <property type="entry name" value="TRASH_dom"/>
</dbReference>
<keyword evidence="6" id="KW-0862">Zinc</keyword>
<keyword evidence="5" id="KW-0863">Zinc-finger</keyword>
<dbReference type="Pfam" id="PF24900">
    <property type="entry name" value="TRASH_ZMYM4"/>
    <property type="match status" value="1"/>
</dbReference>
<feature type="compositionally biased region" description="Polar residues" evidence="8">
    <location>
        <begin position="120"/>
        <end position="135"/>
    </location>
</feature>
<feature type="region of interest" description="Disordered" evidence="8">
    <location>
        <begin position="28"/>
        <end position="143"/>
    </location>
</feature>
<dbReference type="InterPro" id="IPR010507">
    <property type="entry name" value="Znf_MYM"/>
</dbReference>
<feature type="domain" description="TRASH" evidence="9">
    <location>
        <begin position="368"/>
        <end position="403"/>
    </location>
</feature>
<keyword evidence="4" id="KW-0677">Repeat</keyword>
<dbReference type="SUPFAM" id="SSF57716">
    <property type="entry name" value="Glucocorticoid receptor-like (DNA-binding domain)"/>
    <property type="match status" value="1"/>
</dbReference>
<reference evidence="10" key="2">
    <citation type="submission" date="2025-09" db="UniProtKB">
        <authorList>
            <consortium name="Ensembl"/>
        </authorList>
    </citation>
    <scope>IDENTIFICATION</scope>
</reference>
<feature type="region of interest" description="Disordered" evidence="8">
    <location>
        <begin position="1"/>
        <end position="20"/>
    </location>
</feature>
<keyword evidence="1" id="KW-1017">Isopeptide bond</keyword>
<keyword evidence="7" id="KW-0832">Ubl conjugation</keyword>
<accession>A0A8C8H9I6</accession>
<feature type="domain" description="TRASH" evidence="9">
    <location>
        <begin position="608"/>
        <end position="643"/>
    </location>
</feature>
<dbReference type="Proteomes" id="UP000694402">
    <property type="component" value="Unassembled WGS sequence"/>
</dbReference>
<feature type="domain" description="TRASH" evidence="9">
    <location>
        <begin position="410"/>
        <end position="446"/>
    </location>
</feature>
<dbReference type="SMART" id="SM00746">
    <property type="entry name" value="TRASH"/>
    <property type="match status" value="10"/>
</dbReference>
<dbReference type="PANTHER" id="PTHR45736:SF5">
    <property type="entry name" value="ZINC FINGER MYM-TYPE PROTEIN 4"/>
    <property type="match status" value="1"/>
</dbReference>
<feature type="compositionally biased region" description="Basic and acidic residues" evidence="8">
    <location>
        <begin position="918"/>
        <end position="929"/>
    </location>
</feature>
<evidence type="ECO:0000256" key="4">
    <source>
        <dbReference type="ARBA" id="ARBA00022737"/>
    </source>
</evidence>
<feature type="domain" description="TRASH" evidence="9">
    <location>
        <begin position="695"/>
        <end position="730"/>
    </location>
</feature>
<sequence length="1343" mass="148735">MEVNAIKVEEEQMQEEHNLEGMPVITAVEEGSDMDAFSSNSLDHGDEVEKMDTGTDALTEKQREKPSKTGQVDNTDSMPSIVDTEDTKQPAEQTSFEEASGSSPPMEGDHSEDVKPFHPSPTSSEAFLPQNSKGSDSPAGLENGVTGQQVKVVDSAQPTAEPVSTSVDTLSMVNVKDEPVDEEYDQALAPVVLTEGVKDEPDAAEELKISNVFSVGGGPTPIATSIPVTSLSKTVMPPLTPAAASIPPLMPMAMRVACSACNKVLLKGQTAYQRKGSSDLFCSTSCLTSYSPPSVVKTTAPCPAKKPCHYCLKEIANPKDVITAPVDTMGTVKDFCSQTCLSSFNFKRNSAVSTLSSSLSTMTGAVKCSMCKKACISKHEVIFQGSMHRLCSEVCFTRFRSTNKLSMNSCQSCNNYCYGKVTVLVMQGVNKTFCSAGCVTTFKQKAKKSVACTMCRNFRAPVEMVDSADSDGKLEMFCSTGCVTAHKVQTVSSSGAQVECNTCGQKTVPSFHLAMSDGSIRNFCTMNCVVTFQSQMNVTPGTGTTAPPAAPGQTRDSGSQGTRLPCFQCHRLFSSKPELIQFKDKMVFLCSVNCSEEYRKINYEMARCEYCKIEKPAKEVKRINNRDYTFCSEGCKLLYKHDLTKRWGKHCRTCAYCASTAQEAVTGQYGGRVEEFCSDECKSHYTLLFCQVAKCDACERQGKLIETLPMLGEVKHFCNLQCLLDFCSLQTQNQVAISIAQSPSNTTTATSVSDPVIANVVSLASSPIGQPNYTTALQGIPDVCVRGEASTQTQAPRAPPPKVQKNKALLCKPMVQNKGIMCKPNFTTSGCQTDDNFPKVIVVPVPVPVYVPVPMNLYTQYAPQPVGLPIPLPVPMFLPVTLDNAERIVETIQDIKEKIPSDPFEADLILMAEMVAEEGREKSPQRPPERPAPAVQDGNQGRESGIGMRPGSCSLCTKWKKTDCDMERLRGLCYLIQCVFVTTLLTPQRRKSKAAETVSVVASLGEAQSDVVPGEPPKLQHMYGVDAWKRWVQWSKTQPDLENRLNKLILRFCFPVTARPMEIKEDVLKCTTAELGYGLCRFICEVKRPNRESYSQDSLFYLCLGIQQYLFQNGRMENIFTDLFYGKFTLEITKLLKGFKPTITASGYLHSRVEEEYLWDCKQLGAYSPIVLLNTLLFFCTKFFQFKTVAQHRQLSFAHVMRCTKSIHDNTKSNFLRFYPPIPKKDLATETRKRDDEEKEVLEMMENSENPLRCPVRLYEFYLSKCSDSVKQRTNVFFLLPERSCVPNSPMWFSSQGLDDHTLDTMLTRILTVREIHLGDPQRNKPQSKDPEWVPDQHDDNSD</sequence>
<organism evidence="10 11">
    <name type="scientific">Oncorhynchus tshawytscha</name>
    <name type="common">Chinook salmon</name>
    <name type="synonym">Salmo tshawytscha</name>
    <dbReference type="NCBI Taxonomy" id="74940"/>
    <lineage>
        <taxon>Eukaryota</taxon>
        <taxon>Metazoa</taxon>
        <taxon>Chordata</taxon>
        <taxon>Craniata</taxon>
        <taxon>Vertebrata</taxon>
        <taxon>Euteleostomi</taxon>
        <taxon>Actinopterygii</taxon>
        <taxon>Neopterygii</taxon>
        <taxon>Teleostei</taxon>
        <taxon>Protacanthopterygii</taxon>
        <taxon>Salmoniformes</taxon>
        <taxon>Salmonidae</taxon>
        <taxon>Salmoninae</taxon>
        <taxon>Oncorhynchus</taxon>
    </lineage>
</organism>
<dbReference type="GO" id="GO:0008270">
    <property type="term" value="F:zinc ion binding"/>
    <property type="evidence" value="ECO:0007669"/>
    <property type="project" value="UniProtKB-KW"/>
</dbReference>
<evidence type="ECO:0000256" key="2">
    <source>
        <dbReference type="ARBA" id="ARBA00022553"/>
    </source>
</evidence>
<feature type="domain" description="TRASH" evidence="9">
    <location>
        <begin position="452"/>
        <end position="490"/>
    </location>
</feature>
<evidence type="ECO:0000256" key="7">
    <source>
        <dbReference type="ARBA" id="ARBA00022843"/>
    </source>
</evidence>
<feature type="domain" description="TRASH" evidence="9">
    <location>
        <begin position="566"/>
        <end position="602"/>
    </location>
</feature>
<evidence type="ECO:0000256" key="6">
    <source>
        <dbReference type="ARBA" id="ARBA00022833"/>
    </source>
</evidence>
<keyword evidence="3" id="KW-0479">Metal-binding</keyword>
<feature type="domain" description="TRASH" evidence="9">
    <location>
        <begin position="500"/>
        <end position="536"/>
    </location>
</feature>
<evidence type="ECO:0000256" key="3">
    <source>
        <dbReference type="ARBA" id="ARBA00022723"/>
    </source>
</evidence>
<evidence type="ECO:0000256" key="5">
    <source>
        <dbReference type="ARBA" id="ARBA00022771"/>
    </source>
</evidence>
<dbReference type="Pfam" id="PF12012">
    <property type="entry name" value="DUF3504"/>
    <property type="match status" value="1"/>
</dbReference>
<evidence type="ECO:0000256" key="8">
    <source>
        <dbReference type="SAM" id="MobiDB-lite"/>
    </source>
</evidence>
<feature type="domain" description="TRASH" evidence="9">
    <location>
        <begin position="654"/>
        <end position="689"/>
    </location>
</feature>
<dbReference type="PANTHER" id="PTHR45736">
    <property type="entry name" value="ZINC FINGER MYM-TYPE PROTEIN"/>
    <property type="match status" value="1"/>
</dbReference>
<dbReference type="InterPro" id="IPR021893">
    <property type="entry name" value="ZMYM2-like_C"/>
</dbReference>
<feature type="domain" description="TRASH" evidence="9">
    <location>
        <begin position="308"/>
        <end position="348"/>
    </location>
</feature>
<dbReference type="InterPro" id="IPR057926">
    <property type="entry name" value="QRICH1_dom"/>
</dbReference>
<feature type="compositionally biased region" description="Basic and acidic residues" evidence="8">
    <location>
        <begin position="7"/>
        <end position="19"/>
    </location>
</feature>
<dbReference type="GeneTree" id="ENSGT00940000166582"/>
<evidence type="ECO:0000313" key="10">
    <source>
        <dbReference type="Ensembl" id="ENSOTSP00005060941.2"/>
    </source>
</evidence>
<feature type="compositionally biased region" description="Basic and acidic residues" evidence="8">
    <location>
        <begin position="107"/>
        <end position="116"/>
    </location>
</feature>
<dbReference type="Pfam" id="PF06467">
    <property type="entry name" value="zf-FCS"/>
    <property type="match status" value="5"/>
</dbReference>
<feature type="region of interest" description="Disordered" evidence="8">
    <location>
        <begin position="539"/>
        <end position="559"/>
    </location>
</feature>
<evidence type="ECO:0000313" key="11">
    <source>
        <dbReference type="Proteomes" id="UP000694402"/>
    </source>
</evidence>
<name>A0A8C8H9I6_ONCTS</name>
<evidence type="ECO:0000256" key="1">
    <source>
        <dbReference type="ARBA" id="ARBA00022499"/>
    </source>
</evidence>
<dbReference type="Pfam" id="PF25561">
    <property type="entry name" value="QRICH1"/>
    <property type="match status" value="1"/>
</dbReference>
<feature type="compositionally biased region" description="Polar residues" evidence="8">
    <location>
        <begin position="90"/>
        <end position="103"/>
    </location>
</feature>
<evidence type="ECO:0000259" key="9">
    <source>
        <dbReference type="SMART" id="SM00746"/>
    </source>
</evidence>
<protein>
    <recommendedName>
        <fullName evidence="9">TRASH domain-containing protein</fullName>
    </recommendedName>
</protein>
<gene>
    <name evidence="10" type="primary">zmym4.1</name>
</gene>
<feature type="compositionally biased region" description="Polar residues" evidence="8">
    <location>
        <begin position="68"/>
        <end position="78"/>
    </location>
</feature>
<reference evidence="10" key="1">
    <citation type="submission" date="2025-08" db="UniProtKB">
        <authorList>
            <consortium name="Ensembl"/>
        </authorList>
    </citation>
    <scope>IDENTIFICATION</scope>
</reference>
<proteinExistence type="predicted"/>